<evidence type="ECO:0000313" key="2">
    <source>
        <dbReference type="EMBL" id="CAF1548030.1"/>
    </source>
</evidence>
<sequence>FTHINGTKISIYRKNLEHLDSPLEIKLVDLSGRMTSIFIYNDSIKQLNVPLDTKQMLQKTIKYRECCLMKNHILEEHQSQFPEGKTFPAIFGDKPRSSSHNISK</sequence>
<accession>A0A815WYX3</accession>
<feature type="non-terminal residue" evidence="2">
    <location>
        <position position="104"/>
    </location>
</feature>
<evidence type="ECO:0000256" key="1">
    <source>
        <dbReference type="SAM" id="MobiDB-lite"/>
    </source>
</evidence>
<feature type="region of interest" description="Disordered" evidence="1">
    <location>
        <begin position="85"/>
        <end position="104"/>
    </location>
</feature>
<gene>
    <name evidence="2" type="ORF">JYZ213_LOCUS46116</name>
</gene>
<comment type="caution">
    <text evidence="2">The sequence shown here is derived from an EMBL/GenBank/DDBJ whole genome shotgun (WGS) entry which is preliminary data.</text>
</comment>
<protein>
    <submittedName>
        <fullName evidence="2">Uncharacterized protein</fullName>
    </submittedName>
</protein>
<dbReference type="Gene3D" id="3.30.1120.130">
    <property type="match status" value="1"/>
</dbReference>
<dbReference type="InterPro" id="IPR047108">
    <property type="entry name" value="Plk4-like_POLO_box_2_sf"/>
</dbReference>
<name>A0A815WYX3_9BILA</name>
<dbReference type="Proteomes" id="UP000663845">
    <property type="component" value="Unassembled WGS sequence"/>
</dbReference>
<reference evidence="2" key="1">
    <citation type="submission" date="2021-02" db="EMBL/GenBank/DDBJ databases">
        <authorList>
            <person name="Nowell W R."/>
        </authorList>
    </citation>
    <scope>NUCLEOTIDE SEQUENCE</scope>
</reference>
<proteinExistence type="predicted"/>
<organism evidence="2 3">
    <name type="scientific">Adineta steineri</name>
    <dbReference type="NCBI Taxonomy" id="433720"/>
    <lineage>
        <taxon>Eukaryota</taxon>
        <taxon>Metazoa</taxon>
        <taxon>Spiralia</taxon>
        <taxon>Gnathifera</taxon>
        <taxon>Rotifera</taxon>
        <taxon>Eurotatoria</taxon>
        <taxon>Bdelloidea</taxon>
        <taxon>Adinetida</taxon>
        <taxon>Adinetidae</taxon>
        <taxon>Adineta</taxon>
    </lineage>
</organism>
<evidence type="ECO:0000313" key="3">
    <source>
        <dbReference type="Proteomes" id="UP000663845"/>
    </source>
</evidence>
<dbReference type="AlphaFoldDB" id="A0A815WYX3"/>
<dbReference type="EMBL" id="CAJNOG010005097">
    <property type="protein sequence ID" value="CAF1548030.1"/>
    <property type="molecule type" value="Genomic_DNA"/>
</dbReference>